<dbReference type="AlphaFoldDB" id="A0A432YPA0"/>
<keyword evidence="2" id="KW-0472">Membrane</keyword>
<dbReference type="Proteomes" id="UP000288361">
    <property type="component" value="Unassembled WGS sequence"/>
</dbReference>
<dbReference type="SUPFAM" id="SSF141488">
    <property type="entry name" value="YdhA-like"/>
    <property type="match status" value="1"/>
</dbReference>
<dbReference type="Gene3D" id="2.40.128.200">
    <property type="match status" value="1"/>
</dbReference>
<dbReference type="InterPro" id="IPR036328">
    <property type="entry name" value="MliC_sf"/>
</dbReference>
<dbReference type="InterPro" id="IPR053147">
    <property type="entry name" value="Hsp_HslJ-like"/>
</dbReference>
<dbReference type="Pfam" id="PF03724">
    <property type="entry name" value="META"/>
    <property type="match status" value="1"/>
</dbReference>
<evidence type="ECO:0000313" key="8">
    <source>
        <dbReference type="EMBL" id="RUO62773.1"/>
    </source>
</evidence>
<sequence length="311" mass="34368">MMKMIKLAAGLSAFSILIGCSSLTSDSKQNIQYQCGAAEVELNFADESATLRYNDSSTRLKQVVSASGARYNDGADPITQYWGKGSEATITWRGQELPMCVEQGTLPKHFTGRGNEPFWQVAVNPQHMTITTPDTEAIVDVSPAKVVSESPYEWHIESATETQLVVINTLCRDSMSGRLYPYQVDLHEGGNVYSGCGGDSEWLVQGVEWQLVEFDGHSLNTKAPTLSFLADGQLAGFNGCNRYFGQYNLGGELAQIRLMGSTKMACPETASELERDFSKAMQRVYQVSIDNKERLVLTTRGNRQLIFVEQN</sequence>
<evidence type="ECO:0000256" key="2">
    <source>
        <dbReference type="ARBA" id="ARBA00023136"/>
    </source>
</evidence>
<gene>
    <name evidence="8" type="ORF">CWI73_09905</name>
</gene>
<evidence type="ECO:0000256" key="4">
    <source>
        <dbReference type="ARBA" id="ARBA00023288"/>
    </source>
</evidence>
<dbReference type="PANTHER" id="PTHR35535:SF1">
    <property type="entry name" value="HEAT SHOCK PROTEIN HSLJ"/>
    <property type="match status" value="1"/>
</dbReference>
<feature type="domain" description="C-type lysozyme inhibitor" evidence="7">
    <location>
        <begin position="33"/>
        <end position="96"/>
    </location>
</feature>
<dbReference type="Pfam" id="PF09864">
    <property type="entry name" value="MliC"/>
    <property type="match status" value="1"/>
</dbReference>
<accession>A0A432YPA0</accession>
<dbReference type="RefSeq" id="WP_126752635.1">
    <property type="nucleotide sequence ID" value="NZ_JBHUMT010000004.1"/>
</dbReference>
<keyword evidence="4" id="KW-0449">Lipoprotein</keyword>
<evidence type="ECO:0000256" key="3">
    <source>
        <dbReference type="ARBA" id="ARBA00023139"/>
    </source>
</evidence>
<comment type="caution">
    <text evidence="8">The sequence shown here is derived from an EMBL/GenBank/DDBJ whole genome shotgun (WGS) entry which is preliminary data.</text>
</comment>
<feature type="domain" description="DUF306" evidence="6">
    <location>
        <begin position="204"/>
        <end position="306"/>
    </location>
</feature>
<evidence type="ECO:0000313" key="9">
    <source>
        <dbReference type="Proteomes" id="UP000288361"/>
    </source>
</evidence>
<protein>
    <submittedName>
        <fullName evidence="8">HslJ protein</fullName>
    </submittedName>
</protein>
<dbReference type="InterPro" id="IPR005184">
    <property type="entry name" value="DUF306_Meta_HslJ"/>
</dbReference>
<dbReference type="PROSITE" id="PS51257">
    <property type="entry name" value="PROKAR_LIPOPROTEIN"/>
    <property type="match status" value="1"/>
</dbReference>
<dbReference type="PANTHER" id="PTHR35535">
    <property type="entry name" value="HEAT SHOCK PROTEIN HSLJ"/>
    <property type="match status" value="1"/>
</dbReference>
<name>A0A432YPA0_9GAMM</name>
<reference evidence="8 9" key="1">
    <citation type="journal article" date="2011" name="Front. Microbiol.">
        <title>Genomic signatures of strain selection and enhancement in Bacillus atrophaeus var. globigii, a historical biowarfare simulant.</title>
        <authorList>
            <person name="Gibbons H.S."/>
            <person name="Broomall S.M."/>
            <person name="McNew L.A."/>
            <person name="Daligault H."/>
            <person name="Chapman C."/>
            <person name="Bruce D."/>
            <person name="Karavis M."/>
            <person name="Krepps M."/>
            <person name="McGregor P.A."/>
            <person name="Hong C."/>
            <person name="Park K.H."/>
            <person name="Akmal A."/>
            <person name="Feldman A."/>
            <person name="Lin J.S."/>
            <person name="Chang W.E."/>
            <person name="Higgs B.W."/>
            <person name="Demirev P."/>
            <person name="Lindquist J."/>
            <person name="Liem A."/>
            <person name="Fochler E."/>
            <person name="Read T.D."/>
            <person name="Tapia R."/>
            <person name="Johnson S."/>
            <person name="Bishop-Lilly K.A."/>
            <person name="Detter C."/>
            <person name="Han C."/>
            <person name="Sozhamannan S."/>
            <person name="Rosenzweig C.N."/>
            <person name="Skowronski E.W."/>
        </authorList>
    </citation>
    <scope>NUCLEOTIDE SEQUENCE [LARGE SCALE GENOMIC DNA]</scope>
    <source>
        <strain evidence="8 9">TPS4-2</strain>
    </source>
</reference>
<feature type="chain" id="PRO_5019376927" evidence="5">
    <location>
        <begin position="25"/>
        <end position="311"/>
    </location>
</feature>
<dbReference type="Gene3D" id="2.40.128.270">
    <property type="match status" value="1"/>
</dbReference>
<keyword evidence="3" id="KW-0564">Palmitate</keyword>
<evidence type="ECO:0000256" key="5">
    <source>
        <dbReference type="SAM" id="SignalP"/>
    </source>
</evidence>
<proteinExistence type="predicted"/>
<feature type="signal peptide" evidence="5">
    <location>
        <begin position="1"/>
        <end position="24"/>
    </location>
</feature>
<evidence type="ECO:0000259" key="7">
    <source>
        <dbReference type="Pfam" id="PF09864"/>
    </source>
</evidence>
<dbReference type="InterPro" id="IPR038670">
    <property type="entry name" value="HslJ-like_sf"/>
</dbReference>
<organism evidence="8 9">
    <name type="scientific">Idiomarina piscisalsi</name>
    <dbReference type="NCBI Taxonomy" id="1096243"/>
    <lineage>
        <taxon>Bacteria</taxon>
        <taxon>Pseudomonadati</taxon>
        <taxon>Pseudomonadota</taxon>
        <taxon>Gammaproteobacteria</taxon>
        <taxon>Alteromonadales</taxon>
        <taxon>Idiomarinaceae</taxon>
        <taxon>Idiomarina</taxon>
    </lineage>
</organism>
<dbReference type="InterPro" id="IPR018660">
    <property type="entry name" value="MliC"/>
</dbReference>
<evidence type="ECO:0000256" key="1">
    <source>
        <dbReference type="ARBA" id="ARBA00022729"/>
    </source>
</evidence>
<keyword evidence="1 5" id="KW-0732">Signal</keyword>
<dbReference type="EMBL" id="PIQA01000011">
    <property type="protein sequence ID" value="RUO62773.1"/>
    <property type="molecule type" value="Genomic_DNA"/>
</dbReference>
<evidence type="ECO:0000259" key="6">
    <source>
        <dbReference type="Pfam" id="PF03724"/>
    </source>
</evidence>